<dbReference type="Proteomes" id="UP000244005">
    <property type="component" value="Unassembled WGS sequence"/>
</dbReference>
<feature type="compositionally biased region" description="Gly residues" evidence="1">
    <location>
        <begin position="94"/>
        <end position="103"/>
    </location>
</feature>
<evidence type="ECO:0000256" key="1">
    <source>
        <dbReference type="SAM" id="MobiDB-lite"/>
    </source>
</evidence>
<dbReference type="Gramene" id="Mp6g14760.1">
    <property type="protein sequence ID" value="Mp6g14760.1.cds"/>
    <property type="gene ID" value="Mp6g14760"/>
</dbReference>
<name>A0A2R6WZ97_MARPO</name>
<feature type="compositionally biased region" description="Low complexity" evidence="1">
    <location>
        <begin position="47"/>
        <end position="64"/>
    </location>
</feature>
<sequence>MIEEASGRGRAGRKSSLVRYPTVRGGGGKKRVGVGTWSSVEHDAVASSRQRSGSRGWRARSWGTGARGGGGSTSRRRDPGKGRAARVPQATRAGGTGRAGEGRGSLWCGKSSTGAWDPPRGPASQPEGECETERASDCWSGAARGRGTGCKGSAFARSSLSLQLLRPRANRVWDAARERGEAEREAGALVVSQWTGNYIGSLASALKAPDTYTRLSSCASSLASSSSHPLQPSPFPAEQQQQLCSSSSSCSSSVKVACLCGPTAFSLLLLPIERHRPSHHRGGLHLLSRRRELGTLLSRHLQLDRTVVVRPPLNLSGKR</sequence>
<organism evidence="2 3">
    <name type="scientific">Marchantia polymorpha</name>
    <name type="common">Common liverwort</name>
    <name type="synonym">Marchantia aquatica</name>
    <dbReference type="NCBI Taxonomy" id="3197"/>
    <lineage>
        <taxon>Eukaryota</taxon>
        <taxon>Viridiplantae</taxon>
        <taxon>Streptophyta</taxon>
        <taxon>Embryophyta</taxon>
        <taxon>Marchantiophyta</taxon>
        <taxon>Marchantiopsida</taxon>
        <taxon>Marchantiidae</taxon>
        <taxon>Marchantiales</taxon>
        <taxon>Marchantiaceae</taxon>
        <taxon>Marchantia</taxon>
    </lineage>
</organism>
<feature type="region of interest" description="Disordered" evidence="1">
    <location>
        <begin position="1"/>
        <end position="129"/>
    </location>
</feature>
<keyword evidence="3" id="KW-1185">Reference proteome</keyword>
<accession>A0A2R6WZ97</accession>
<evidence type="ECO:0000313" key="2">
    <source>
        <dbReference type="EMBL" id="PTQ39166.1"/>
    </source>
</evidence>
<reference evidence="3" key="1">
    <citation type="journal article" date="2017" name="Cell">
        <title>Insights into land plant evolution garnered from the Marchantia polymorpha genome.</title>
        <authorList>
            <person name="Bowman J.L."/>
            <person name="Kohchi T."/>
            <person name="Yamato K.T."/>
            <person name="Jenkins J."/>
            <person name="Shu S."/>
            <person name="Ishizaki K."/>
            <person name="Yamaoka S."/>
            <person name="Nishihama R."/>
            <person name="Nakamura Y."/>
            <person name="Berger F."/>
            <person name="Adam C."/>
            <person name="Aki S.S."/>
            <person name="Althoff F."/>
            <person name="Araki T."/>
            <person name="Arteaga-Vazquez M.A."/>
            <person name="Balasubrmanian S."/>
            <person name="Barry K."/>
            <person name="Bauer D."/>
            <person name="Boehm C.R."/>
            <person name="Briginshaw L."/>
            <person name="Caballero-Perez J."/>
            <person name="Catarino B."/>
            <person name="Chen F."/>
            <person name="Chiyoda S."/>
            <person name="Chovatia M."/>
            <person name="Davies K.M."/>
            <person name="Delmans M."/>
            <person name="Demura T."/>
            <person name="Dierschke T."/>
            <person name="Dolan L."/>
            <person name="Dorantes-Acosta A.E."/>
            <person name="Eklund D.M."/>
            <person name="Florent S.N."/>
            <person name="Flores-Sandoval E."/>
            <person name="Fujiyama A."/>
            <person name="Fukuzawa H."/>
            <person name="Galik B."/>
            <person name="Grimanelli D."/>
            <person name="Grimwood J."/>
            <person name="Grossniklaus U."/>
            <person name="Hamada T."/>
            <person name="Haseloff J."/>
            <person name="Hetherington A.J."/>
            <person name="Higo A."/>
            <person name="Hirakawa Y."/>
            <person name="Hundley H.N."/>
            <person name="Ikeda Y."/>
            <person name="Inoue K."/>
            <person name="Inoue S.I."/>
            <person name="Ishida S."/>
            <person name="Jia Q."/>
            <person name="Kakita M."/>
            <person name="Kanazawa T."/>
            <person name="Kawai Y."/>
            <person name="Kawashima T."/>
            <person name="Kennedy M."/>
            <person name="Kinose K."/>
            <person name="Kinoshita T."/>
            <person name="Kohara Y."/>
            <person name="Koide E."/>
            <person name="Komatsu K."/>
            <person name="Kopischke S."/>
            <person name="Kubo M."/>
            <person name="Kyozuka J."/>
            <person name="Lagercrantz U."/>
            <person name="Lin S.S."/>
            <person name="Lindquist E."/>
            <person name="Lipzen A.M."/>
            <person name="Lu C.W."/>
            <person name="De Luna E."/>
            <person name="Martienssen R.A."/>
            <person name="Minamino N."/>
            <person name="Mizutani M."/>
            <person name="Mizutani M."/>
            <person name="Mochizuki N."/>
            <person name="Monte I."/>
            <person name="Mosher R."/>
            <person name="Nagasaki H."/>
            <person name="Nakagami H."/>
            <person name="Naramoto S."/>
            <person name="Nishitani K."/>
            <person name="Ohtani M."/>
            <person name="Okamoto T."/>
            <person name="Okumura M."/>
            <person name="Phillips J."/>
            <person name="Pollak B."/>
            <person name="Reinders A."/>
            <person name="Rovekamp M."/>
            <person name="Sano R."/>
            <person name="Sawa S."/>
            <person name="Schmid M.W."/>
            <person name="Shirakawa M."/>
            <person name="Solano R."/>
            <person name="Spunde A."/>
            <person name="Suetsugu N."/>
            <person name="Sugano S."/>
            <person name="Sugiyama A."/>
            <person name="Sun R."/>
            <person name="Suzuki Y."/>
            <person name="Takenaka M."/>
            <person name="Takezawa D."/>
            <person name="Tomogane H."/>
            <person name="Tsuzuki M."/>
            <person name="Ueda T."/>
            <person name="Umeda M."/>
            <person name="Ward J.M."/>
            <person name="Watanabe Y."/>
            <person name="Yazaki K."/>
            <person name="Yokoyama R."/>
            <person name="Yoshitake Y."/>
            <person name="Yotsui I."/>
            <person name="Zachgo S."/>
            <person name="Schmutz J."/>
        </authorList>
    </citation>
    <scope>NUCLEOTIDE SEQUENCE [LARGE SCALE GENOMIC DNA]</scope>
    <source>
        <strain evidence="3">Tak-1</strain>
    </source>
</reference>
<dbReference type="EMBL" id="KZ772719">
    <property type="protein sequence ID" value="PTQ39166.1"/>
    <property type="molecule type" value="Genomic_DNA"/>
</dbReference>
<dbReference type="AlphaFoldDB" id="A0A2R6WZ97"/>
<protein>
    <submittedName>
        <fullName evidence="2">Uncharacterized protein</fullName>
    </submittedName>
</protein>
<proteinExistence type="predicted"/>
<evidence type="ECO:0000313" key="3">
    <source>
        <dbReference type="Proteomes" id="UP000244005"/>
    </source>
</evidence>
<gene>
    <name evidence="2" type="ORF">MARPO_0047s0130</name>
</gene>